<dbReference type="KEGG" id="tng:GSTEN00004094G001"/>
<feature type="compositionally biased region" description="Polar residues" evidence="1">
    <location>
        <begin position="118"/>
        <end position="137"/>
    </location>
</feature>
<dbReference type="GO" id="GO:0016020">
    <property type="term" value="C:membrane"/>
    <property type="evidence" value="ECO:0007669"/>
    <property type="project" value="TreeGrafter"/>
</dbReference>
<dbReference type="EMBL" id="CAAE01007268">
    <property type="protein sequence ID" value="CAF90026.1"/>
    <property type="molecule type" value="Genomic_DNA"/>
</dbReference>
<dbReference type="PANTHER" id="PTHR18887:SF2">
    <property type="entry name" value="GOLGIN SUBFAMILY B MEMBER 1"/>
    <property type="match status" value="1"/>
</dbReference>
<feature type="compositionally biased region" description="Polar residues" evidence="1">
    <location>
        <begin position="146"/>
        <end position="157"/>
    </location>
</feature>
<gene>
    <name evidence="2" type="ORF">GSTENG00004094001</name>
</gene>
<dbReference type="PANTHER" id="PTHR18887">
    <property type="entry name" value="GOLGI-ASSOCIATED PROTEIN GCP360-RELATED"/>
    <property type="match status" value="1"/>
</dbReference>
<dbReference type="GO" id="GO:0005801">
    <property type="term" value="C:cis-Golgi network"/>
    <property type="evidence" value="ECO:0007669"/>
    <property type="project" value="TreeGrafter"/>
</dbReference>
<dbReference type="AlphaFoldDB" id="Q4TAQ6"/>
<accession>Q4TAQ6</accession>
<dbReference type="GO" id="GO:0005793">
    <property type="term" value="C:endoplasmic reticulum-Golgi intermediate compartment"/>
    <property type="evidence" value="ECO:0007669"/>
    <property type="project" value="TreeGrafter"/>
</dbReference>
<dbReference type="InterPro" id="IPR026202">
    <property type="entry name" value="GOLGB1"/>
</dbReference>
<reference evidence="2" key="1">
    <citation type="journal article" date="2004" name="Nature">
        <title>Genome duplication in the teleost fish Tetraodon nigroviridis reveals the early vertebrate proto-karyotype.</title>
        <authorList>
            <person name="Jaillon O."/>
            <person name="Aury J.-M."/>
            <person name="Brunet F."/>
            <person name="Petit J.-L."/>
            <person name="Stange-Thomann N."/>
            <person name="Mauceli E."/>
            <person name="Bouneau L."/>
            <person name="Fischer C."/>
            <person name="Ozouf-Costaz C."/>
            <person name="Bernot A."/>
            <person name="Nicaud S."/>
            <person name="Jaffe D."/>
            <person name="Fisher S."/>
            <person name="Lutfalla G."/>
            <person name="Dossat C."/>
            <person name="Segurens B."/>
            <person name="Dasilva C."/>
            <person name="Salanoubat M."/>
            <person name="Levy M."/>
            <person name="Boudet N."/>
            <person name="Castellano S."/>
            <person name="Anthouard V."/>
            <person name="Jubin C."/>
            <person name="Castelli V."/>
            <person name="Katinka M."/>
            <person name="Vacherie B."/>
            <person name="Biemont C."/>
            <person name="Skalli Z."/>
            <person name="Cattolico L."/>
            <person name="Poulain J."/>
            <person name="De Berardinis V."/>
            <person name="Cruaud C."/>
            <person name="Duprat S."/>
            <person name="Brottier P."/>
            <person name="Coutanceau J.-P."/>
            <person name="Gouzy J."/>
            <person name="Parra G."/>
            <person name="Lardier G."/>
            <person name="Chapple C."/>
            <person name="McKernan K.J."/>
            <person name="McEwan P."/>
            <person name="Bosak S."/>
            <person name="Kellis M."/>
            <person name="Volff J.-N."/>
            <person name="Guigo R."/>
            <person name="Zody M.C."/>
            <person name="Mesirov J."/>
            <person name="Lindblad-Toh K."/>
            <person name="Birren B."/>
            <person name="Nusbaum C."/>
            <person name="Kahn D."/>
            <person name="Robinson-Rechavi M."/>
            <person name="Laudet V."/>
            <person name="Schachter V."/>
            <person name="Quetier F."/>
            <person name="Saurin W."/>
            <person name="Scarpelli C."/>
            <person name="Wincker P."/>
            <person name="Lander E.S."/>
            <person name="Weissenbach J."/>
            <person name="Roest Crollius H."/>
        </authorList>
    </citation>
    <scope>NUCLEOTIDE SEQUENCE [LARGE SCALE GENOMIC DNA]</scope>
</reference>
<dbReference type="OrthoDB" id="9904168at2759"/>
<feature type="compositionally biased region" description="Acidic residues" evidence="1">
    <location>
        <begin position="33"/>
        <end position="46"/>
    </location>
</feature>
<feature type="region of interest" description="Disordered" evidence="1">
    <location>
        <begin position="1"/>
        <end position="47"/>
    </location>
</feature>
<proteinExistence type="predicted"/>
<comment type="caution">
    <text evidence="2">The sequence shown here is derived from an EMBL/GenBank/DDBJ whole genome shotgun (WGS) entry which is preliminary data.</text>
</comment>
<name>Q4TAQ6_TETNG</name>
<protein>
    <submittedName>
        <fullName evidence="2">(spotted green pufferfish) hypothetical protein</fullName>
    </submittedName>
</protein>
<feature type="region of interest" description="Disordered" evidence="1">
    <location>
        <begin position="114"/>
        <end position="157"/>
    </location>
</feature>
<evidence type="ECO:0000256" key="1">
    <source>
        <dbReference type="SAM" id="MobiDB-lite"/>
    </source>
</evidence>
<organism evidence="2">
    <name type="scientific">Tetraodon nigroviridis</name>
    <name type="common">Spotted green pufferfish</name>
    <name type="synonym">Chelonodon nigroviridis</name>
    <dbReference type="NCBI Taxonomy" id="99883"/>
    <lineage>
        <taxon>Eukaryota</taxon>
        <taxon>Metazoa</taxon>
        <taxon>Chordata</taxon>
        <taxon>Craniata</taxon>
        <taxon>Vertebrata</taxon>
        <taxon>Euteleostomi</taxon>
        <taxon>Actinopterygii</taxon>
        <taxon>Neopterygii</taxon>
        <taxon>Teleostei</taxon>
        <taxon>Neoteleostei</taxon>
        <taxon>Acanthomorphata</taxon>
        <taxon>Eupercaria</taxon>
        <taxon>Tetraodontiformes</taxon>
        <taxon>Tetradontoidea</taxon>
        <taxon>Tetraodontidae</taxon>
        <taxon>Tetraodon</taxon>
    </lineage>
</organism>
<reference evidence="2" key="2">
    <citation type="submission" date="2004-02" db="EMBL/GenBank/DDBJ databases">
        <authorList>
            <consortium name="Genoscope"/>
            <consortium name="Whitehead Institute Centre for Genome Research"/>
        </authorList>
    </citation>
    <scope>NUCLEOTIDE SEQUENCE</scope>
</reference>
<evidence type="ECO:0000313" key="2">
    <source>
        <dbReference type="EMBL" id="CAF90026.1"/>
    </source>
</evidence>
<sequence length="157" mass="17351">MLSRLATVLQELSGEEGPDGDAQGELVPQLPADEGEAPAESEPPEEAMERLAHLEQLVVQLKELIRDKDAQLTQKDTELTNKDAQLKVKIQEVPRANSWESVLIRFLSTAREGGVRSSLHQTQTAGQSQDGLTQQADNGAERQRSNCECNLSRSRDY</sequence>